<feature type="transmembrane region" description="Helical" evidence="1">
    <location>
        <begin position="91"/>
        <end position="111"/>
    </location>
</feature>
<evidence type="ECO:0000256" key="1">
    <source>
        <dbReference type="SAM" id="Phobius"/>
    </source>
</evidence>
<dbReference type="AlphaFoldDB" id="A0A939PBB8"/>
<comment type="caution">
    <text evidence="2">The sequence shown here is derived from an EMBL/GenBank/DDBJ whole genome shotgun (WGS) entry which is preliminary data.</text>
</comment>
<keyword evidence="1" id="KW-0472">Membrane</keyword>
<gene>
    <name evidence="2" type="ORF">J4573_21300</name>
</gene>
<keyword evidence="1" id="KW-1133">Transmembrane helix</keyword>
<keyword evidence="3" id="KW-1185">Reference proteome</keyword>
<keyword evidence="1" id="KW-0812">Transmembrane</keyword>
<dbReference type="EMBL" id="JAGEOJ010000008">
    <property type="protein sequence ID" value="MBO2449652.1"/>
    <property type="molecule type" value="Genomic_DNA"/>
</dbReference>
<accession>A0A939PBB8</accession>
<name>A0A939PBB8_9ACTN</name>
<dbReference type="PANTHER" id="PTHR34989">
    <property type="entry name" value="PROTEIN HDED"/>
    <property type="match status" value="1"/>
</dbReference>
<dbReference type="Proteomes" id="UP000669179">
    <property type="component" value="Unassembled WGS sequence"/>
</dbReference>
<feature type="transmembrane region" description="Helical" evidence="1">
    <location>
        <begin position="150"/>
        <end position="172"/>
    </location>
</feature>
<proteinExistence type="predicted"/>
<feature type="transmembrane region" description="Helical" evidence="1">
    <location>
        <begin position="12"/>
        <end position="29"/>
    </location>
</feature>
<dbReference type="RefSeq" id="WP_208257528.1">
    <property type="nucleotide sequence ID" value="NZ_JAGEOJ010000008.1"/>
</dbReference>
<feature type="transmembrane region" description="Helical" evidence="1">
    <location>
        <begin position="67"/>
        <end position="85"/>
    </location>
</feature>
<dbReference type="GO" id="GO:0005886">
    <property type="term" value="C:plasma membrane"/>
    <property type="evidence" value="ECO:0007669"/>
    <property type="project" value="TreeGrafter"/>
</dbReference>
<dbReference type="InterPro" id="IPR005325">
    <property type="entry name" value="DUF308_memb"/>
</dbReference>
<evidence type="ECO:0000313" key="2">
    <source>
        <dbReference type="EMBL" id="MBO2449652.1"/>
    </source>
</evidence>
<feature type="transmembrane region" description="Helical" evidence="1">
    <location>
        <begin position="123"/>
        <end position="144"/>
    </location>
</feature>
<reference evidence="2" key="1">
    <citation type="submission" date="2021-03" db="EMBL/GenBank/DDBJ databases">
        <authorList>
            <person name="Kanchanasin P."/>
            <person name="Saeng-In P."/>
            <person name="Phongsopitanun W."/>
            <person name="Yuki M."/>
            <person name="Kudo T."/>
            <person name="Ohkuma M."/>
            <person name="Tanasupawat S."/>
        </authorList>
    </citation>
    <scope>NUCLEOTIDE SEQUENCE</scope>
    <source>
        <strain evidence="2">GKU 128</strain>
    </source>
</reference>
<dbReference type="Pfam" id="PF03729">
    <property type="entry name" value="DUF308"/>
    <property type="match status" value="1"/>
</dbReference>
<feature type="transmembrane region" description="Helical" evidence="1">
    <location>
        <begin position="35"/>
        <end position="55"/>
    </location>
</feature>
<organism evidence="2 3">
    <name type="scientific">Actinomadura barringtoniae</name>
    <dbReference type="NCBI Taxonomy" id="1427535"/>
    <lineage>
        <taxon>Bacteria</taxon>
        <taxon>Bacillati</taxon>
        <taxon>Actinomycetota</taxon>
        <taxon>Actinomycetes</taxon>
        <taxon>Streptosporangiales</taxon>
        <taxon>Thermomonosporaceae</taxon>
        <taxon>Actinomadura</taxon>
    </lineage>
</organism>
<dbReference type="PANTHER" id="PTHR34989:SF1">
    <property type="entry name" value="PROTEIN HDED"/>
    <property type="match status" value="1"/>
</dbReference>
<evidence type="ECO:0000313" key="3">
    <source>
        <dbReference type="Proteomes" id="UP000669179"/>
    </source>
</evidence>
<sequence>MLDMMARNWWVLALRGAFAILFGLVAWIWPGITVWALVILFGAYALVDGAIALYGAFRGVEGQSRGWLALTGVCGIVLGIVAMAWPGITGFALLMLIAAWAVVTGIFEIATAFALRKQIDNEWVYVLTGAISVLFGVLLFVWPVSGALAVVWMIGFFSILFGALMVGAAFRLRKLAKESEARGGAAQPV</sequence>
<dbReference type="InterPro" id="IPR052712">
    <property type="entry name" value="Acid_resist_chaperone_HdeD"/>
</dbReference>
<protein>
    <submittedName>
        <fullName evidence="2">HdeD family acid-resistance protein</fullName>
    </submittedName>
</protein>